<evidence type="ECO:0000256" key="1">
    <source>
        <dbReference type="SAM" id="MobiDB-lite"/>
    </source>
</evidence>
<dbReference type="STRING" id="394096.DB31_7393"/>
<organism evidence="3 4">
    <name type="scientific">Hyalangium minutum</name>
    <dbReference type="NCBI Taxonomy" id="394096"/>
    <lineage>
        <taxon>Bacteria</taxon>
        <taxon>Pseudomonadati</taxon>
        <taxon>Myxococcota</taxon>
        <taxon>Myxococcia</taxon>
        <taxon>Myxococcales</taxon>
        <taxon>Cystobacterineae</taxon>
        <taxon>Archangiaceae</taxon>
        <taxon>Hyalangium</taxon>
    </lineage>
</organism>
<feature type="signal peptide" evidence="2">
    <location>
        <begin position="1"/>
        <end position="28"/>
    </location>
</feature>
<feature type="chain" id="PRO_5001799804" description="Lipoprotein" evidence="2">
    <location>
        <begin position="29"/>
        <end position="125"/>
    </location>
</feature>
<name>A0A085WKE3_9BACT</name>
<dbReference type="AlphaFoldDB" id="A0A085WKE3"/>
<dbReference type="Proteomes" id="UP000028725">
    <property type="component" value="Unassembled WGS sequence"/>
</dbReference>
<evidence type="ECO:0000313" key="3">
    <source>
        <dbReference type="EMBL" id="KFE68156.1"/>
    </source>
</evidence>
<dbReference type="RefSeq" id="WP_157232019.1">
    <property type="nucleotide sequence ID" value="NZ_JMCB01000006.1"/>
</dbReference>
<keyword evidence="4" id="KW-1185">Reference proteome</keyword>
<feature type="region of interest" description="Disordered" evidence="1">
    <location>
        <begin position="97"/>
        <end position="125"/>
    </location>
</feature>
<evidence type="ECO:0000313" key="4">
    <source>
        <dbReference type="Proteomes" id="UP000028725"/>
    </source>
</evidence>
<sequence length="125" mass="13460">MTRARASITPWYAAAALSAWLLAGPALAEHNECERRCVANQSNETASCVDRCGKPGDTTAAQAQFQECVEGCSSRFIKVYKKCAKGCGGEEDAKAAAEKKKKKEEEKKANASQGPIHGSQGIRRR</sequence>
<comment type="caution">
    <text evidence="3">The sequence shown here is derived from an EMBL/GenBank/DDBJ whole genome shotgun (WGS) entry which is preliminary data.</text>
</comment>
<keyword evidence="2" id="KW-0732">Signal</keyword>
<feature type="compositionally biased region" description="Basic and acidic residues" evidence="1">
    <location>
        <begin position="97"/>
        <end position="109"/>
    </location>
</feature>
<dbReference type="EMBL" id="JMCB01000006">
    <property type="protein sequence ID" value="KFE68156.1"/>
    <property type="molecule type" value="Genomic_DNA"/>
</dbReference>
<evidence type="ECO:0008006" key="5">
    <source>
        <dbReference type="Google" id="ProtNLM"/>
    </source>
</evidence>
<gene>
    <name evidence="3" type="ORF">DB31_7393</name>
</gene>
<proteinExistence type="predicted"/>
<reference evidence="3 4" key="1">
    <citation type="submission" date="2014-04" db="EMBL/GenBank/DDBJ databases">
        <title>Genome assembly of Hyalangium minutum DSM 14724.</title>
        <authorList>
            <person name="Sharma G."/>
            <person name="Subramanian S."/>
        </authorList>
    </citation>
    <scope>NUCLEOTIDE SEQUENCE [LARGE SCALE GENOMIC DNA]</scope>
    <source>
        <strain evidence="3 4">DSM 14724</strain>
    </source>
</reference>
<protein>
    <recommendedName>
        <fullName evidence="5">Lipoprotein</fullName>
    </recommendedName>
</protein>
<accession>A0A085WKE3</accession>
<evidence type="ECO:0000256" key="2">
    <source>
        <dbReference type="SAM" id="SignalP"/>
    </source>
</evidence>